<evidence type="ECO:0000256" key="14">
    <source>
        <dbReference type="ARBA" id="ARBA00022840"/>
    </source>
</evidence>
<dbReference type="CDD" id="cd02064">
    <property type="entry name" value="FAD_synthetase_N"/>
    <property type="match status" value="1"/>
</dbReference>
<dbReference type="UniPathway" id="UPA00276">
    <property type="reaction ID" value="UER00406"/>
</dbReference>
<evidence type="ECO:0000313" key="17">
    <source>
        <dbReference type="EMBL" id="SVA92992.1"/>
    </source>
</evidence>
<evidence type="ECO:0000256" key="12">
    <source>
        <dbReference type="ARBA" id="ARBA00022777"/>
    </source>
</evidence>
<evidence type="ECO:0000256" key="13">
    <source>
        <dbReference type="ARBA" id="ARBA00022827"/>
    </source>
</evidence>
<evidence type="ECO:0000256" key="8">
    <source>
        <dbReference type="ARBA" id="ARBA00022643"/>
    </source>
</evidence>
<dbReference type="SUPFAM" id="SSF82114">
    <property type="entry name" value="Riboflavin kinase-like"/>
    <property type="match status" value="1"/>
</dbReference>
<comment type="pathway">
    <text evidence="2">Cofactor biosynthesis; FMN biosynthesis; FMN from riboflavin (ATP route): step 1/1.</text>
</comment>
<evidence type="ECO:0000256" key="1">
    <source>
        <dbReference type="ARBA" id="ARBA00004726"/>
    </source>
</evidence>
<keyword evidence="13" id="KW-0274">FAD</keyword>
<dbReference type="GO" id="GO:0006747">
    <property type="term" value="P:FAD biosynthetic process"/>
    <property type="evidence" value="ECO:0007669"/>
    <property type="project" value="UniProtKB-UniPathway"/>
</dbReference>
<keyword evidence="7" id="KW-0285">Flavoprotein</keyword>
<evidence type="ECO:0000256" key="6">
    <source>
        <dbReference type="ARBA" id="ARBA00018483"/>
    </source>
</evidence>
<dbReference type="GO" id="GO:0008531">
    <property type="term" value="F:riboflavin kinase activity"/>
    <property type="evidence" value="ECO:0007669"/>
    <property type="project" value="UniProtKB-EC"/>
</dbReference>
<name>A0A381ZVW6_9ZZZZ</name>
<keyword evidence="15" id="KW-0511">Multifunctional enzyme</keyword>
<dbReference type="AlphaFoldDB" id="A0A381ZVW6"/>
<dbReference type="Gene3D" id="2.40.30.30">
    <property type="entry name" value="Riboflavin kinase-like"/>
    <property type="match status" value="1"/>
</dbReference>
<evidence type="ECO:0000256" key="11">
    <source>
        <dbReference type="ARBA" id="ARBA00022741"/>
    </source>
</evidence>
<keyword evidence="9" id="KW-0808">Transferase</keyword>
<evidence type="ECO:0000259" key="16">
    <source>
        <dbReference type="SMART" id="SM00904"/>
    </source>
</evidence>
<sequence length="246" mass="26920">MRLYRHYNGILQEHLGGSIAIGNFDGVHLGHQEVIKAAGMIAKKRGNPWGVLTFEPHPRSYFNKDAAAFRLTPFHLKARYINELGVDFLVVLQFNHDLAKMSPEDFITTILVRGFQAKHIVSGSDFVFGNQRRGTVGFLKEKGAKLNFESVGVTQVMDGSGEVISSTRIRDCLVTAEPAEAAGLLGRGFEIEGRVVKGDQRGRKIGFPTANIVVSSMMQPAIGGYAVRAGLSEGKNTNWYDGIANL</sequence>
<dbReference type="InterPro" id="IPR002606">
    <property type="entry name" value="Riboflavin_kinase_bac"/>
</dbReference>
<dbReference type="GO" id="GO:0005524">
    <property type="term" value="F:ATP binding"/>
    <property type="evidence" value="ECO:0007669"/>
    <property type="project" value="UniProtKB-KW"/>
</dbReference>
<dbReference type="NCBIfam" id="TIGR00083">
    <property type="entry name" value="ribF"/>
    <property type="match status" value="1"/>
</dbReference>
<dbReference type="GO" id="GO:0003919">
    <property type="term" value="F:FMN adenylyltransferase activity"/>
    <property type="evidence" value="ECO:0007669"/>
    <property type="project" value="UniProtKB-EC"/>
</dbReference>
<protein>
    <recommendedName>
        <fullName evidence="6">Bifunctional riboflavin kinase/FMN adenylyltransferase</fullName>
        <ecNumber evidence="4">2.7.1.26</ecNumber>
        <ecNumber evidence="5">2.7.7.2</ecNumber>
    </recommendedName>
</protein>
<dbReference type="EC" id="2.7.1.26" evidence="4"/>
<keyword evidence="8" id="KW-0288">FMN</keyword>
<dbReference type="InterPro" id="IPR023468">
    <property type="entry name" value="Riboflavin_kinase"/>
</dbReference>
<feature type="non-terminal residue" evidence="17">
    <location>
        <position position="246"/>
    </location>
</feature>
<evidence type="ECO:0000256" key="2">
    <source>
        <dbReference type="ARBA" id="ARBA00005201"/>
    </source>
</evidence>
<gene>
    <name evidence="17" type="ORF">METZ01_LOCUS145846</name>
</gene>
<dbReference type="InterPro" id="IPR023465">
    <property type="entry name" value="Riboflavin_kinase_dom_sf"/>
</dbReference>
<proteinExistence type="inferred from homology"/>
<dbReference type="Pfam" id="PF06574">
    <property type="entry name" value="FAD_syn"/>
    <property type="match status" value="1"/>
</dbReference>
<evidence type="ECO:0000256" key="3">
    <source>
        <dbReference type="ARBA" id="ARBA00010214"/>
    </source>
</evidence>
<dbReference type="Gene3D" id="3.40.50.620">
    <property type="entry name" value="HUPs"/>
    <property type="match status" value="1"/>
</dbReference>
<evidence type="ECO:0000256" key="15">
    <source>
        <dbReference type="ARBA" id="ARBA00023268"/>
    </source>
</evidence>
<evidence type="ECO:0000256" key="9">
    <source>
        <dbReference type="ARBA" id="ARBA00022679"/>
    </source>
</evidence>
<evidence type="ECO:0000256" key="10">
    <source>
        <dbReference type="ARBA" id="ARBA00022695"/>
    </source>
</evidence>
<keyword evidence="14" id="KW-0067">ATP-binding</keyword>
<dbReference type="InterPro" id="IPR015865">
    <property type="entry name" value="Riboflavin_kinase_bac/euk"/>
</dbReference>
<dbReference type="UniPathway" id="UPA00277">
    <property type="reaction ID" value="UER00407"/>
</dbReference>
<comment type="similarity">
    <text evidence="3">Belongs to the RibF family.</text>
</comment>
<accession>A0A381ZVW6</accession>
<dbReference type="GO" id="GO:0009398">
    <property type="term" value="P:FMN biosynthetic process"/>
    <property type="evidence" value="ECO:0007669"/>
    <property type="project" value="UniProtKB-UniPathway"/>
</dbReference>
<comment type="pathway">
    <text evidence="1">Cofactor biosynthesis; FAD biosynthesis; FAD from FMN: step 1/1.</text>
</comment>
<dbReference type="EMBL" id="UINC01022744">
    <property type="protein sequence ID" value="SVA92992.1"/>
    <property type="molecule type" value="Genomic_DNA"/>
</dbReference>
<dbReference type="InterPro" id="IPR015864">
    <property type="entry name" value="FAD_synthase"/>
</dbReference>
<keyword evidence="12" id="KW-0418">Kinase</keyword>
<feature type="domain" description="Riboflavin kinase" evidence="16">
    <location>
        <begin position="184"/>
        <end position="244"/>
    </location>
</feature>
<keyword evidence="10" id="KW-0548">Nucleotidyltransferase</keyword>
<evidence type="ECO:0000256" key="5">
    <source>
        <dbReference type="ARBA" id="ARBA00012393"/>
    </source>
</evidence>
<evidence type="ECO:0000256" key="4">
    <source>
        <dbReference type="ARBA" id="ARBA00012105"/>
    </source>
</evidence>
<dbReference type="EC" id="2.7.7.2" evidence="5"/>
<evidence type="ECO:0000256" key="7">
    <source>
        <dbReference type="ARBA" id="ARBA00022630"/>
    </source>
</evidence>
<dbReference type="PANTHER" id="PTHR22749:SF6">
    <property type="entry name" value="RIBOFLAVIN KINASE"/>
    <property type="match status" value="1"/>
</dbReference>
<dbReference type="Pfam" id="PF01687">
    <property type="entry name" value="Flavokinase"/>
    <property type="match status" value="1"/>
</dbReference>
<dbReference type="InterPro" id="IPR014729">
    <property type="entry name" value="Rossmann-like_a/b/a_fold"/>
</dbReference>
<organism evidence="17">
    <name type="scientific">marine metagenome</name>
    <dbReference type="NCBI Taxonomy" id="408172"/>
    <lineage>
        <taxon>unclassified sequences</taxon>
        <taxon>metagenomes</taxon>
        <taxon>ecological metagenomes</taxon>
    </lineage>
</organism>
<dbReference type="SUPFAM" id="SSF52374">
    <property type="entry name" value="Nucleotidylyl transferase"/>
    <property type="match status" value="1"/>
</dbReference>
<dbReference type="GO" id="GO:0009231">
    <property type="term" value="P:riboflavin biosynthetic process"/>
    <property type="evidence" value="ECO:0007669"/>
    <property type="project" value="InterPro"/>
</dbReference>
<dbReference type="SMART" id="SM00904">
    <property type="entry name" value="Flavokinase"/>
    <property type="match status" value="1"/>
</dbReference>
<keyword evidence="11" id="KW-0547">Nucleotide-binding</keyword>
<dbReference type="PANTHER" id="PTHR22749">
    <property type="entry name" value="RIBOFLAVIN KINASE/FMN ADENYLYLTRANSFERASE"/>
    <property type="match status" value="1"/>
</dbReference>
<dbReference type="FunFam" id="3.40.50.620:FF:000021">
    <property type="entry name" value="Riboflavin biosynthesis protein"/>
    <property type="match status" value="1"/>
</dbReference>
<reference evidence="17" key="1">
    <citation type="submission" date="2018-05" db="EMBL/GenBank/DDBJ databases">
        <authorList>
            <person name="Lanie J.A."/>
            <person name="Ng W.-L."/>
            <person name="Kazmierczak K.M."/>
            <person name="Andrzejewski T.M."/>
            <person name="Davidsen T.M."/>
            <person name="Wayne K.J."/>
            <person name="Tettelin H."/>
            <person name="Glass J.I."/>
            <person name="Rusch D."/>
            <person name="Podicherti R."/>
            <person name="Tsui H.-C.T."/>
            <person name="Winkler M.E."/>
        </authorList>
    </citation>
    <scope>NUCLEOTIDE SEQUENCE</scope>
</reference>